<evidence type="ECO:0000256" key="6">
    <source>
        <dbReference type="ARBA" id="ARBA00022927"/>
    </source>
</evidence>
<dbReference type="RefSeq" id="XP_004035555.1">
    <property type="nucleotide sequence ID" value="XM_004035507.1"/>
</dbReference>
<dbReference type="InterPro" id="IPR057672">
    <property type="entry name" value="TPR_IPO4/5"/>
</dbReference>
<evidence type="ECO:0000256" key="5">
    <source>
        <dbReference type="ARBA" id="ARBA00022737"/>
    </source>
</evidence>
<dbReference type="AlphaFoldDB" id="G0QRT5"/>
<dbReference type="GO" id="GO:0005737">
    <property type="term" value="C:cytoplasm"/>
    <property type="evidence" value="ECO:0007669"/>
    <property type="project" value="UniProtKB-SubCell"/>
</dbReference>
<keyword evidence="3" id="KW-0813">Transport</keyword>
<keyword evidence="11" id="KW-1185">Reference proteome</keyword>
<keyword evidence="7" id="KW-0539">Nucleus</keyword>
<feature type="domain" description="IPO4/5-like TPR repeats" evidence="9">
    <location>
        <begin position="105"/>
        <end position="266"/>
    </location>
</feature>
<feature type="compositionally biased region" description="Acidic residues" evidence="8">
    <location>
        <begin position="646"/>
        <end position="662"/>
    </location>
</feature>
<dbReference type="Gene3D" id="1.25.10.10">
    <property type="entry name" value="Leucine-rich Repeat Variant"/>
    <property type="match status" value="1"/>
</dbReference>
<dbReference type="STRING" id="857967.G0QRT5"/>
<organism evidence="10 11">
    <name type="scientific">Ichthyophthirius multifiliis</name>
    <name type="common">White spot disease agent</name>
    <name type="synonym">Ich</name>
    <dbReference type="NCBI Taxonomy" id="5932"/>
    <lineage>
        <taxon>Eukaryota</taxon>
        <taxon>Sar</taxon>
        <taxon>Alveolata</taxon>
        <taxon>Ciliophora</taxon>
        <taxon>Intramacronucleata</taxon>
        <taxon>Oligohymenophorea</taxon>
        <taxon>Hymenostomatida</taxon>
        <taxon>Ophryoglenina</taxon>
        <taxon>Ichthyophthirius</taxon>
    </lineage>
</organism>
<name>G0QRT5_ICHMU</name>
<evidence type="ECO:0000256" key="4">
    <source>
        <dbReference type="ARBA" id="ARBA00022490"/>
    </source>
</evidence>
<protein>
    <submittedName>
        <fullName evidence="10">Karyopherin kap123, putative</fullName>
    </submittedName>
</protein>
<evidence type="ECO:0000256" key="3">
    <source>
        <dbReference type="ARBA" id="ARBA00022448"/>
    </source>
</evidence>
<keyword evidence="5" id="KW-0677">Repeat</keyword>
<evidence type="ECO:0000313" key="10">
    <source>
        <dbReference type="EMBL" id="EGR32069.1"/>
    </source>
</evidence>
<dbReference type="GeneID" id="14908221"/>
<dbReference type="Pfam" id="PF25780">
    <property type="entry name" value="TPR_IPO5"/>
    <property type="match status" value="1"/>
</dbReference>
<dbReference type="Proteomes" id="UP000008983">
    <property type="component" value="Unassembled WGS sequence"/>
</dbReference>
<keyword evidence="4" id="KW-0963">Cytoplasm</keyword>
<dbReference type="InterPro" id="IPR016024">
    <property type="entry name" value="ARM-type_fold"/>
</dbReference>
<evidence type="ECO:0000259" key="9">
    <source>
        <dbReference type="Pfam" id="PF25780"/>
    </source>
</evidence>
<proteinExistence type="predicted"/>
<evidence type="ECO:0000256" key="1">
    <source>
        <dbReference type="ARBA" id="ARBA00004123"/>
    </source>
</evidence>
<dbReference type="OrthoDB" id="7862313at2759"/>
<keyword evidence="6" id="KW-0653">Protein transport</keyword>
<dbReference type="EMBL" id="GL983799">
    <property type="protein sequence ID" value="EGR32069.1"/>
    <property type="molecule type" value="Genomic_DNA"/>
</dbReference>
<comment type="subcellular location">
    <subcellularLocation>
        <location evidence="2">Cytoplasm</location>
    </subcellularLocation>
    <subcellularLocation>
        <location evidence="1">Nucleus</location>
    </subcellularLocation>
</comment>
<accession>G0QRT5</accession>
<sequence>MSQEQQQPLPEIKNIEEAIECMRGILSGDNQKIKLGTKIMKQFTKKTESIAIFTYILANCNDQSLRHLSGILLKRNMVINFENLNADAQKDLQRILLERFFLETQQSVRKYIGILVGVVAKLTLSEGKWEELYSTIQQQIDASNQNLQMRIYGIQLLELVLEYSSHSLKNLYKNFLPFFSSSLQDQNKQIRIGAVRCLVNIFEDIHEMKQEELTQYKQLINPILQVLESLIEEKDEDLIFYCFDALNLLIENKKTILDTHLVPIVEYLCSQKVLFNPHLSKRIKETALDLIYSATEFHKSVWNKNIPALKALIKTICHIVTLPIQQKEVLQEGEEPIQDIALWLLQTFTLNLNKKKTFGIILEEITTFIHSNEPNKMNSGFLILAQLAEGCYEQIARNLQNPIMNDFMPKGLSHPAPEVRGAAIKSLTYFADYLPVDICKYHQVIVPAVLGCFTDLDDIKVREKAVIALDIFCDNLEAEDLLIYLQSVVEKLSFILTSSQNATPLMKRVSISALASCISTVEHKFGPYVHQVGNLLHYIILNSQDIPLKSEAINCLGKIAGAFVKEDRKVYDSYVQPCVEIVYQNLLQADDFELREGCFAFFYNLANAIGNEFEPIFDKIIEFTLKQAASEEGLYLDGKKKGDFSLDSDSESGNDNLLDEGDDHGHQGHLNVKTSFIMEKSAAITALGQFAVACPMKYAPYYERALEICEQNFNYFNENVRQQVSKCYKDLCIGMVMTSNNGKLPTYEKGLPVKVRFQEKIENVIQIDIFQKFLYYLNEEEDPEVTAMAIEMLIEVFKKLGPASFDKNLDDLTLSIINLLENKDENSDDSQKELEGYVIEAVCDLIPILCKVLGDSFALHFQKIYPKMLVYLREDRELNENVYMVGCFAQIFKYTPNFLSFIKDSILPVLFEKITLQDDDMNRNLAFCIGNMVEKGLQYVQNFLPQICGILKNIFANSIELAAKDNAAAALCRVMMTVPSQFPLDQALEQILAIVPLKGDEEEEKTIVQTLLFLCNNYSNIVLTKINKILEVFVDALGGIKKYKINQDMQAQVVQFLQSAVNSNEGYKSLVQQLVLAHPEKDKIVQLLS</sequence>
<evidence type="ECO:0000256" key="8">
    <source>
        <dbReference type="SAM" id="MobiDB-lite"/>
    </source>
</evidence>
<feature type="region of interest" description="Disordered" evidence="8">
    <location>
        <begin position="646"/>
        <end position="665"/>
    </location>
</feature>
<evidence type="ECO:0000256" key="2">
    <source>
        <dbReference type="ARBA" id="ARBA00004496"/>
    </source>
</evidence>
<dbReference type="OMA" id="VMPRIRH"/>
<dbReference type="InParanoid" id="G0QRT5"/>
<evidence type="ECO:0000256" key="7">
    <source>
        <dbReference type="ARBA" id="ARBA00023242"/>
    </source>
</evidence>
<dbReference type="GO" id="GO:0006606">
    <property type="term" value="P:protein import into nucleus"/>
    <property type="evidence" value="ECO:0007669"/>
    <property type="project" value="InterPro"/>
</dbReference>
<dbReference type="InterPro" id="IPR011989">
    <property type="entry name" value="ARM-like"/>
</dbReference>
<dbReference type="eggNOG" id="KOG2171">
    <property type="taxonomic scope" value="Eukaryota"/>
</dbReference>
<evidence type="ECO:0000313" key="11">
    <source>
        <dbReference type="Proteomes" id="UP000008983"/>
    </source>
</evidence>
<dbReference type="PANTHER" id="PTHR10527">
    <property type="entry name" value="IMPORTIN BETA"/>
    <property type="match status" value="1"/>
</dbReference>
<dbReference type="InterPro" id="IPR040122">
    <property type="entry name" value="Importin_beta"/>
</dbReference>
<dbReference type="SUPFAM" id="SSF48371">
    <property type="entry name" value="ARM repeat"/>
    <property type="match status" value="2"/>
</dbReference>
<gene>
    <name evidence="10" type="ORF">IMG5_097460</name>
</gene>
<reference evidence="10 11" key="1">
    <citation type="submission" date="2011-07" db="EMBL/GenBank/DDBJ databases">
        <authorList>
            <person name="Coyne R."/>
            <person name="Brami D."/>
            <person name="Johnson J."/>
            <person name="Hostetler J."/>
            <person name="Hannick L."/>
            <person name="Clark T."/>
            <person name="Cassidy-Hanley D."/>
            <person name="Inman J."/>
        </authorList>
    </citation>
    <scope>NUCLEOTIDE SEQUENCE [LARGE SCALE GENOMIC DNA]</scope>
    <source>
        <strain evidence="10 11">G5</strain>
    </source>
</reference>